<dbReference type="AlphaFoldDB" id="A0AAW7THL3"/>
<keyword evidence="2" id="KW-1185">Reference proteome</keyword>
<proteinExistence type="predicted"/>
<gene>
    <name evidence="1" type="ORF">NBU54_14745</name>
</gene>
<sequence>MDIQEIIKELVNKKIIHSNTIEYKQLNGGTISNLYLIGNSDNAKYVVKLNEPQVLESEAYFLD</sequence>
<accession>A0AAW7THL3</accession>
<evidence type="ECO:0000313" key="2">
    <source>
        <dbReference type="Proteomes" id="UP001176117"/>
    </source>
</evidence>
<feature type="non-terminal residue" evidence="1">
    <location>
        <position position="63"/>
    </location>
</feature>
<comment type="caution">
    <text evidence="1">The sequence shown here is derived from an EMBL/GenBank/DDBJ whole genome shotgun (WGS) entry which is preliminary data.</text>
</comment>
<protein>
    <submittedName>
        <fullName evidence="1">Aminoglycoside phosphotransferase family protein</fullName>
    </submittedName>
</protein>
<reference evidence="1" key="1">
    <citation type="submission" date="2022-05" db="EMBL/GenBank/DDBJ databases">
        <title>Genome-based reclassification of Anoxybacillus salavatliensis Cihan et al. as a later heterotypic synonym of Anoxybacillus gonensis Belduz et al. 2003.</title>
        <authorList>
            <person name="Inan Bektas K."/>
            <person name="Guler H.I."/>
            <person name="Belduz A.O."/>
            <person name="Canakci S."/>
        </authorList>
    </citation>
    <scope>NUCLEOTIDE SEQUENCE</scope>
    <source>
        <strain evidence="1">NCIMB 13933</strain>
    </source>
</reference>
<name>A0AAW7THL3_9BACL</name>
<dbReference type="Proteomes" id="UP001176117">
    <property type="component" value="Unassembled WGS sequence"/>
</dbReference>
<organism evidence="1 2">
    <name type="scientific">Anoxybacillus gonensis</name>
    <dbReference type="NCBI Taxonomy" id="198467"/>
    <lineage>
        <taxon>Bacteria</taxon>
        <taxon>Bacillati</taxon>
        <taxon>Bacillota</taxon>
        <taxon>Bacilli</taxon>
        <taxon>Bacillales</taxon>
        <taxon>Anoxybacillaceae</taxon>
        <taxon>Anoxybacillus</taxon>
    </lineage>
</organism>
<evidence type="ECO:0000313" key="1">
    <source>
        <dbReference type="EMBL" id="MDO0878893.1"/>
    </source>
</evidence>
<dbReference type="EMBL" id="JAMOGB010000039">
    <property type="protein sequence ID" value="MDO0878893.1"/>
    <property type="molecule type" value="Genomic_DNA"/>
</dbReference>